<dbReference type="PANTHER" id="PTHR13610">
    <property type="entry name" value="METHYLTRANSFERASE DOMAIN-CONTAINING PROTEIN"/>
    <property type="match status" value="1"/>
</dbReference>
<dbReference type="AlphaFoldDB" id="A0A847VEA7"/>
<evidence type="ECO:0000256" key="1">
    <source>
        <dbReference type="ARBA" id="ARBA00022603"/>
    </source>
</evidence>
<dbReference type="Gene3D" id="3.40.50.150">
    <property type="entry name" value="Vaccinia Virus protein VP39"/>
    <property type="match status" value="1"/>
</dbReference>
<proteinExistence type="predicted"/>
<dbReference type="CDD" id="cd02440">
    <property type="entry name" value="AdoMet_MTases"/>
    <property type="match status" value="1"/>
</dbReference>
<evidence type="ECO:0000256" key="4">
    <source>
        <dbReference type="SAM" id="Phobius"/>
    </source>
</evidence>
<evidence type="ECO:0000313" key="6">
    <source>
        <dbReference type="EMBL" id="NLZ24829.1"/>
    </source>
</evidence>
<evidence type="ECO:0000313" key="7">
    <source>
        <dbReference type="Proteomes" id="UP000564033"/>
    </source>
</evidence>
<dbReference type="Proteomes" id="UP000564033">
    <property type="component" value="Unassembled WGS sequence"/>
</dbReference>
<dbReference type="InterPro" id="IPR029063">
    <property type="entry name" value="SAM-dependent_MTases_sf"/>
</dbReference>
<dbReference type="Pfam" id="PF08123">
    <property type="entry name" value="DOT1"/>
    <property type="match status" value="1"/>
</dbReference>
<keyword evidence="3" id="KW-0949">S-adenosyl-L-methionine</keyword>
<gene>
    <name evidence="6" type="ORF">GX888_03755</name>
</gene>
<reference evidence="6 7" key="1">
    <citation type="journal article" date="2020" name="Biotechnol. Biofuels">
        <title>New insights from the biogas microbiome by comprehensive genome-resolved metagenomics of nearly 1600 species originating from multiple anaerobic digesters.</title>
        <authorList>
            <person name="Campanaro S."/>
            <person name="Treu L."/>
            <person name="Rodriguez-R L.M."/>
            <person name="Kovalovszki A."/>
            <person name="Ziels R.M."/>
            <person name="Maus I."/>
            <person name="Zhu X."/>
            <person name="Kougias P.G."/>
            <person name="Basile A."/>
            <person name="Luo G."/>
            <person name="Schluter A."/>
            <person name="Konstantinidis K.T."/>
            <person name="Angelidaki I."/>
        </authorList>
    </citation>
    <scope>NUCLEOTIDE SEQUENCE [LARGE SCALE GENOMIC DNA]</scope>
    <source>
        <strain evidence="6">AS19jrsBPTG_9</strain>
    </source>
</reference>
<dbReference type="GO" id="GO:0031151">
    <property type="term" value="F:histone H3K79 methyltransferase activity"/>
    <property type="evidence" value="ECO:0007669"/>
    <property type="project" value="InterPro"/>
</dbReference>
<comment type="caution">
    <text evidence="6">The sequence shown here is derived from an EMBL/GenBank/DDBJ whole genome shotgun (WGS) entry which is preliminary data.</text>
</comment>
<feature type="transmembrane region" description="Helical" evidence="4">
    <location>
        <begin position="6"/>
        <end position="29"/>
    </location>
</feature>
<dbReference type="SUPFAM" id="SSF53335">
    <property type="entry name" value="S-adenosyl-L-methionine-dependent methyltransferases"/>
    <property type="match status" value="1"/>
</dbReference>
<dbReference type="EMBL" id="JAAZIL010000095">
    <property type="protein sequence ID" value="NLZ24829.1"/>
    <property type="molecule type" value="Genomic_DNA"/>
</dbReference>
<keyword evidence="4" id="KW-0812">Transmembrane</keyword>
<dbReference type="PANTHER" id="PTHR13610:SF9">
    <property type="entry name" value="FI06469P"/>
    <property type="match status" value="1"/>
</dbReference>
<evidence type="ECO:0000256" key="2">
    <source>
        <dbReference type="ARBA" id="ARBA00022679"/>
    </source>
</evidence>
<keyword evidence="2" id="KW-0808">Transferase</keyword>
<organism evidence="6 7">
    <name type="scientific">Candidatus Dojkabacteria bacterium</name>
    <dbReference type="NCBI Taxonomy" id="2099670"/>
    <lineage>
        <taxon>Bacteria</taxon>
        <taxon>Candidatus Dojkabacteria</taxon>
    </lineage>
</organism>
<evidence type="ECO:0000256" key="3">
    <source>
        <dbReference type="ARBA" id="ARBA00022691"/>
    </source>
</evidence>
<keyword evidence="4" id="KW-0472">Membrane</keyword>
<evidence type="ECO:0000259" key="5">
    <source>
        <dbReference type="Pfam" id="PF08123"/>
    </source>
</evidence>
<dbReference type="GO" id="GO:0032259">
    <property type="term" value="P:methylation"/>
    <property type="evidence" value="ECO:0007669"/>
    <property type="project" value="UniProtKB-KW"/>
</dbReference>
<name>A0A847VEA7_9BACT</name>
<dbReference type="InterPro" id="IPR025789">
    <property type="entry name" value="DOT1_dom"/>
</dbReference>
<feature type="domain" description="DOT1" evidence="5">
    <location>
        <begin position="38"/>
        <end position="104"/>
    </location>
</feature>
<keyword evidence="4" id="KW-1133">Transmembrane helix</keyword>
<keyword evidence="1" id="KW-0489">Methyltransferase</keyword>
<dbReference type="InterPro" id="IPR026170">
    <property type="entry name" value="FAM173A/B"/>
</dbReference>
<accession>A0A847VEA7</accession>
<sequence>MPNGLTLAITLLIILLFLAYMVSIIMNFFNPFYSTPKKHLKKIIDKFNLNGEQKFVDLGSGDGRVVFATNKKYKCLSVGYEISPVLLIIQKLAKLLYHPFNKNIKIKEESFLNADLSEYNVIYCCLPPTILENLEEKFRNELKNNTKVFSYKVKLPNRKAKEHRIDDSMLYEYTYPSS</sequence>
<protein>
    <recommendedName>
        <fullName evidence="5">DOT1 domain-containing protein</fullName>
    </recommendedName>
</protein>